<evidence type="ECO:0000256" key="1">
    <source>
        <dbReference type="SAM" id="Phobius"/>
    </source>
</evidence>
<organism evidence="2">
    <name type="scientific">Anopheles braziliensis</name>
    <dbReference type="NCBI Taxonomy" id="58242"/>
    <lineage>
        <taxon>Eukaryota</taxon>
        <taxon>Metazoa</taxon>
        <taxon>Ecdysozoa</taxon>
        <taxon>Arthropoda</taxon>
        <taxon>Hexapoda</taxon>
        <taxon>Insecta</taxon>
        <taxon>Pterygota</taxon>
        <taxon>Neoptera</taxon>
        <taxon>Endopterygota</taxon>
        <taxon>Diptera</taxon>
        <taxon>Nematocera</taxon>
        <taxon>Culicoidea</taxon>
        <taxon>Culicidae</taxon>
        <taxon>Anophelinae</taxon>
        <taxon>Anopheles</taxon>
    </lineage>
</organism>
<protein>
    <submittedName>
        <fullName evidence="2">Putative secreted peptide</fullName>
    </submittedName>
</protein>
<name>A0A2M3ZRI7_9DIPT</name>
<proteinExistence type="predicted"/>
<dbReference type="AlphaFoldDB" id="A0A2M3ZRI7"/>
<dbReference type="EMBL" id="GGFM01010372">
    <property type="protein sequence ID" value="MBW31123.1"/>
    <property type="molecule type" value="Transcribed_RNA"/>
</dbReference>
<keyword evidence="1" id="KW-1133">Transmembrane helix</keyword>
<keyword evidence="1" id="KW-0812">Transmembrane</keyword>
<accession>A0A2M3ZRI7</accession>
<keyword evidence="1" id="KW-0472">Membrane</keyword>
<sequence length="67" mass="7303">MCAPESSFSSSSCAGMSVMALLILLRMFRMCRCQFLSTIRRETSHSSSFPAWISIGISASFMAATVL</sequence>
<feature type="transmembrane region" description="Helical" evidence="1">
    <location>
        <begin position="6"/>
        <end position="28"/>
    </location>
</feature>
<evidence type="ECO:0000313" key="2">
    <source>
        <dbReference type="EMBL" id="MBW31123.1"/>
    </source>
</evidence>
<feature type="transmembrane region" description="Helical" evidence="1">
    <location>
        <begin position="49"/>
        <end position="66"/>
    </location>
</feature>
<reference evidence="2" key="1">
    <citation type="submission" date="2018-01" db="EMBL/GenBank/DDBJ databases">
        <title>An insight into the sialome of Amazonian anophelines.</title>
        <authorList>
            <person name="Ribeiro J.M."/>
            <person name="Scarpassa V."/>
            <person name="Calvo E."/>
        </authorList>
    </citation>
    <scope>NUCLEOTIDE SEQUENCE</scope>
    <source>
        <tissue evidence="2">Salivary glands</tissue>
    </source>
</reference>